<accession>M2QZ01</accession>
<dbReference type="InterPro" id="IPR041457">
    <property type="entry name" value="CxC2_KDZ-assoc"/>
</dbReference>
<dbReference type="CDD" id="cd19757">
    <property type="entry name" value="Bbox1"/>
    <property type="match status" value="1"/>
</dbReference>
<dbReference type="AlphaFoldDB" id="M2QZ01"/>
<organism evidence="3 4">
    <name type="scientific">Ceriporiopsis subvermispora (strain B)</name>
    <name type="common">White-rot fungus</name>
    <name type="synonym">Gelatoporia subvermispora</name>
    <dbReference type="NCBI Taxonomy" id="914234"/>
    <lineage>
        <taxon>Eukaryota</taxon>
        <taxon>Fungi</taxon>
        <taxon>Dikarya</taxon>
        <taxon>Basidiomycota</taxon>
        <taxon>Agaricomycotina</taxon>
        <taxon>Agaricomycetes</taxon>
        <taxon>Polyporales</taxon>
        <taxon>Gelatoporiaceae</taxon>
        <taxon>Gelatoporia</taxon>
    </lineage>
</organism>
<dbReference type="Pfam" id="PF18803">
    <property type="entry name" value="CxC2"/>
    <property type="match status" value="1"/>
</dbReference>
<protein>
    <recommendedName>
        <fullName evidence="2">CxC2-like cysteine cluster KDZ transposase-associated domain-containing protein</fullName>
    </recommendedName>
</protein>
<proteinExistence type="predicted"/>
<evidence type="ECO:0000256" key="1">
    <source>
        <dbReference type="SAM" id="MobiDB-lite"/>
    </source>
</evidence>
<feature type="non-terminal residue" evidence="3">
    <location>
        <position position="946"/>
    </location>
</feature>
<name>M2QZ01_CERS8</name>
<evidence type="ECO:0000313" key="3">
    <source>
        <dbReference type="EMBL" id="EMD31157.1"/>
    </source>
</evidence>
<dbReference type="Proteomes" id="UP000016930">
    <property type="component" value="Unassembled WGS sequence"/>
</dbReference>
<reference evidence="3 4" key="1">
    <citation type="journal article" date="2012" name="Proc. Natl. Acad. Sci. U.S.A.">
        <title>Comparative genomics of Ceriporiopsis subvermispora and Phanerochaete chrysosporium provide insight into selective ligninolysis.</title>
        <authorList>
            <person name="Fernandez-Fueyo E."/>
            <person name="Ruiz-Duenas F.J."/>
            <person name="Ferreira P."/>
            <person name="Floudas D."/>
            <person name="Hibbett D.S."/>
            <person name="Canessa P."/>
            <person name="Larrondo L.F."/>
            <person name="James T.Y."/>
            <person name="Seelenfreund D."/>
            <person name="Lobos S."/>
            <person name="Polanco R."/>
            <person name="Tello M."/>
            <person name="Honda Y."/>
            <person name="Watanabe T."/>
            <person name="Watanabe T."/>
            <person name="Ryu J.S."/>
            <person name="Kubicek C.P."/>
            <person name="Schmoll M."/>
            <person name="Gaskell J."/>
            <person name="Hammel K.E."/>
            <person name="St John F.J."/>
            <person name="Vanden Wymelenberg A."/>
            <person name="Sabat G."/>
            <person name="Splinter BonDurant S."/>
            <person name="Syed K."/>
            <person name="Yadav J.S."/>
            <person name="Doddapaneni H."/>
            <person name="Subramanian V."/>
            <person name="Lavin J.L."/>
            <person name="Oguiza J.A."/>
            <person name="Perez G."/>
            <person name="Pisabarro A.G."/>
            <person name="Ramirez L."/>
            <person name="Santoyo F."/>
            <person name="Master E."/>
            <person name="Coutinho P.M."/>
            <person name="Henrissat B."/>
            <person name="Lombard V."/>
            <person name="Magnuson J.K."/>
            <person name="Kuees U."/>
            <person name="Hori C."/>
            <person name="Igarashi K."/>
            <person name="Samejima M."/>
            <person name="Held B.W."/>
            <person name="Barry K.W."/>
            <person name="LaButti K.M."/>
            <person name="Lapidus A."/>
            <person name="Lindquist E.A."/>
            <person name="Lucas S.M."/>
            <person name="Riley R."/>
            <person name="Salamov A.A."/>
            <person name="Hoffmeister D."/>
            <person name="Schwenk D."/>
            <person name="Hadar Y."/>
            <person name="Yarden O."/>
            <person name="de Vries R.P."/>
            <person name="Wiebenga A."/>
            <person name="Stenlid J."/>
            <person name="Eastwood D."/>
            <person name="Grigoriev I.V."/>
            <person name="Berka R.M."/>
            <person name="Blanchette R.A."/>
            <person name="Kersten P."/>
            <person name="Martinez A.T."/>
            <person name="Vicuna R."/>
            <person name="Cullen D."/>
        </authorList>
    </citation>
    <scope>NUCLEOTIDE SEQUENCE [LARGE SCALE GENOMIC DNA]</scope>
    <source>
        <strain evidence="3 4">B</strain>
    </source>
</reference>
<dbReference type="PANTHER" id="PTHR33096:SF1">
    <property type="entry name" value="CXC1-LIKE CYSTEINE CLUSTER ASSOCIATED WITH KDZ TRANSPOSASES DOMAIN-CONTAINING PROTEIN"/>
    <property type="match status" value="1"/>
</dbReference>
<evidence type="ECO:0000259" key="2">
    <source>
        <dbReference type="Pfam" id="PF18803"/>
    </source>
</evidence>
<feature type="domain" description="CxC2-like cysteine cluster KDZ transposase-associated" evidence="2">
    <location>
        <begin position="83"/>
        <end position="190"/>
    </location>
</feature>
<gene>
    <name evidence="3" type="ORF">CERSUDRAFT_60362</name>
</gene>
<dbReference type="PANTHER" id="PTHR33096">
    <property type="entry name" value="CXC2 DOMAIN-CONTAINING PROTEIN"/>
    <property type="match status" value="1"/>
</dbReference>
<dbReference type="STRING" id="914234.M2QZ01"/>
<evidence type="ECO:0000313" key="4">
    <source>
        <dbReference type="Proteomes" id="UP000016930"/>
    </source>
</evidence>
<keyword evidence="4" id="KW-1185">Reference proteome</keyword>
<feature type="compositionally biased region" description="Basic and acidic residues" evidence="1">
    <location>
        <begin position="920"/>
        <end position="929"/>
    </location>
</feature>
<feature type="region of interest" description="Disordered" evidence="1">
    <location>
        <begin position="920"/>
        <end position="946"/>
    </location>
</feature>
<dbReference type="OrthoDB" id="3257338at2759"/>
<sequence length="946" mass="108507">DEPLKLWIPEIDRWLAELIRHEGRGDFRTDQCPGCGIEEATCRCEDCHDLRLYCKTCTLRLHLRSPLHRIRVWTEDHFKRTTLKSMGLRIQLGHSPGERCINPTRAFGDDFVLLDISGIHEVGLDFCNCETALQQTQQLLRARIFPATTIAPKTGATFRVLEHFHLESAQAGVSAQAFYNTIARRTDNTGLYPPKTRYSAFLRMIREWRYLKALKRGGRGHDTGGRASMAPGELAVLCPACPHPGKNLPADWEDATSGRSWLYRLFVGIDGNFRLKRKKVSSEAADPSLCNGQAYFVEDSDYKDHIKTFGKEIKEETNNCNDHDAVKLANIKGYESLATTGVVSVQCTRHEMRLPCSVGDLQKGERYVNVDYIFFTTMQILLATLIVVSYDIACQWSRNFWKRARVYKDKFDDYRKQTTFLIPKFHLPAHQDRCRDNFSFNFTLGVARNDGERLERGWALINIFGPMTKEMGPGARFDFLDDIFSDQNWRKITRLVSSLLKRAKQAAENCYLHTNEFEEFESAIPPEQSARWAAELNAWERDPSQKNPFTTTVPTLTQATVHLRLAEEEASTNHRIQSTLVWHQNMSPSAFISTGLVLEEQQYVPNILSKILERRNLLQRKLEAWFKVQRTYISGVDTVRAVMTAKASDVHAEMLPLLLPSQIPPSALCHPTLLDYEWQLREGQAHEALDNLRLHLRLRSYLTTFKNQWVRGQRPTTRARSIIETVQQNINSDSTTYRAARNALVALAARLGKSGWDSILRKLLDGDIRTITSGEMFETEGHRTMSWIWKTCGLSSITDCANVSVLRIEWCKARARAQRWKEECDLVQEEMRRVQQFYQWQCNHWLARADAVTTAVMPDYAEGLVAYARRQADIRSSMREKCQTSWQDVPIYMDLGMAVPEPETTEEEHDAENPLAYMEDQKCAGDPDPTHTSAAWMESQDDPTET</sequence>
<dbReference type="EMBL" id="KB445822">
    <property type="protein sequence ID" value="EMD31157.1"/>
    <property type="molecule type" value="Genomic_DNA"/>
</dbReference>
<dbReference type="InterPro" id="IPR040521">
    <property type="entry name" value="KDZ"/>
</dbReference>
<dbReference type="Pfam" id="PF18758">
    <property type="entry name" value="KDZ"/>
    <property type="match status" value="1"/>
</dbReference>
<dbReference type="HOGENOM" id="CLU_003703_13_0_1"/>